<comment type="caution">
    <text evidence="1">The sequence shown here is derived from an EMBL/GenBank/DDBJ whole genome shotgun (WGS) entry which is preliminary data.</text>
</comment>
<accession>A0ABU8NH22</accession>
<dbReference type="Proteomes" id="UP001378956">
    <property type="component" value="Unassembled WGS sequence"/>
</dbReference>
<evidence type="ECO:0000313" key="2">
    <source>
        <dbReference type="Proteomes" id="UP001378956"/>
    </source>
</evidence>
<evidence type="ECO:0000313" key="1">
    <source>
        <dbReference type="EMBL" id="MEJ2901544.1"/>
    </source>
</evidence>
<reference evidence="1 2" key="1">
    <citation type="submission" date="2024-03" db="EMBL/GenBank/DDBJ databases">
        <title>Sequence of Lycoming College Course Isolates.</title>
        <authorList>
            <person name="Plotts O."/>
            <person name="Newman J."/>
        </authorList>
    </citation>
    <scope>NUCLEOTIDE SEQUENCE [LARGE SCALE GENOMIC DNA]</scope>
    <source>
        <strain evidence="1 2">CJB-3</strain>
    </source>
</reference>
<proteinExistence type="predicted"/>
<dbReference type="EMBL" id="JBBEUB010000001">
    <property type="protein sequence ID" value="MEJ2901544.1"/>
    <property type="molecule type" value="Genomic_DNA"/>
</dbReference>
<dbReference type="RefSeq" id="WP_337715313.1">
    <property type="nucleotide sequence ID" value="NZ_JBBEUB010000001.1"/>
</dbReference>
<protein>
    <recommendedName>
        <fullName evidence="3">Lipoprotein</fullName>
    </recommendedName>
</protein>
<sequence length="213" mass="23708">MRQFNILSVFLLALVLGCNEPNKKTTEEDKEARLPAGAFPEYSGDLMIVPGKSIDNVFLGQDMQEVFKILGNPNDGDAAMGKAWGIWYLRDSTDTKKGMLSVYSSYKDSTMVTKDVKQIVVSASNYRTDKGLRIGVSLDEIKAVFPNVKKAEIYVSTVKKDTLVVYDAEDEGIAFDVRNKGDHFFTTAITVHPKKVSVNSTYLTIHPGWNKVQ</sequence>
<dbReference type="PROSITE" id="PS51257">
    <property type="entry name" value="PROKAR_LIPOPROTEIN"/>
    <property type="match status" value="1"/>
</dbReference>
<evidence type="ECO:0008006" key="3">
    <source>
        <dbReference type="Google" id="ProtNLM"/>
    </source>
</evidence>
<gene>
    <name evidence="1" type="ORF">WAE58_03880</name>
</gene>
<keyword evidence="2" id="KW-1185">Reference proteome</keyword>
<name>A0ABU8NH22_9SPHI</name>
<organism evidence="1 2">
    <name type="scientific">Pedobacter panaciterrae</name>
    <dbReference type="NCBI Taxonomy" id="363849"/>
    <lineage>
        <taxon>Bacteria</taxon>
        <taxon>Pseudomonadati</taxon>
        <taxon>Bacteroidota</taxon>
        <taxon>Sphingobacteriia</taxon>
        <taxon>Sphingobacteriales</taxon>
        <taxon>Sphingobacteriaceae</taxon>
        <taxon>Pedobacter</taxon>
    </lineage>
</organism>